<dbReference type="GO" id="GO:0000155">
    <property type="term" value="F:phosphorelay sensor kinase activity"/>
    <property type="evidence" value="ECO:0007669"/>
    <property type="project" value="InterPro"/>
</dbReference>
<dbReference type="SUPFAM" id="SSF55785">
    <property type="entry name" value="PYP-like sensor domain (PAS domain)"/>
    <property type="match status" value="3"/>
</dbReference>
<evidence type="ECO:0000256" key="3">
    <source>
        <dbReference type="ARBA" id="ARBA00006402"/>
    </source>
</evidence>
<accession>A0AAW9PSF1</accession>
<dbReference type="GO" id="GO:0006355">
    <property type="term" value="P:regulation of DNA-templated transcription"/>
    <property type="evidence" value="ECO:0007669"/>
    <property type="project" value="InterPro"/>
</dbReference>
<keyword evidence="12" id="KW-0131">Cell cycle</keyword>
<keyword evidence="7" id="KW-0547">Nucleotide-binding</keyword>
<evidence type="ECO:0000256" key="4">
    <source>
        <dbReference type="ARBA" id="ARBA00012438"/>
    </source>
</evidence>
<dbReference type="InterPro" id="IPR003594">
    <property type="entry name" value="HATPase_dom"/>
</dbReference>
<comment type="catalytic activity">
    <reaction evidence="1">
        <text>ATP + protein L-histidine = ADP + protein N-phospho-L-histidine.</text>
        <dbReference type="EC" id="2.7.13.3"/>
    </reaction>
</comment>
<dbReference type="Pfam" id="PF13426">
    <property type="entry name" value="PAS_9"/>
    <property type="match status" value="1"/>
</dbReference>
<dbReference type="Pfam" id="PF00989">
    <property type="entry name" value="PAS"/>
    <property type="match status" value="1"/>
</dbReference>
<keyword evidence="9" id="KW-0067">ATP-binding</keyword>
<keyword evidence="14" id="KW-0175">Coiled coil</keyword>
<evidence type="ECO:0000256" key="8">
    <source>
        <dbReference type="ARBA" id="ARBA00022777"/>
    </source>
</evidence>
<dbReference type="PANTHER" id="PTHR43047:SF63">
    <property type="entry name" value="HISTIDINE KINASE"/>
    <property type="match status" value="1"/>
</dbReference>
<dbReference type="InterPro" id="IPR036097">
    <property type="entry name" value="HisK_dim/P_sf"/>
</dbReference>
<dbReference type="Gene3D" id="3.30.450.20">
    <property type="entry name" value="PAS domain"/>
    <property type="match status" value="3"/>
</dbReference>
<evidence type="ECO:0000256" key="1">
    <source>
        <dbReference type="ARBA" id="ARBA00000085"/>
    </source>
</evidence>
<organism evidence="18 19">
    <name type="scientific">Tumidithrix elongata BACA0141</name>
    <dbReference type="NCBI Taxonomy" id="2716417"/>
    <lineage>
        <taxon>Bacteria</taxon>
        <taxon>Bacillati</taxon>
        <taxon>Cyanobacteriota</taxon>
        <taxon>Cyanophyceae</taxon>
        <taxon>Pseudanabaenales</taxon>
        <taxon>Pseudanabaenaceae</taxon>
        <taxon>Tumidithrix</taxon>
        <taxon>Tumidithrix elongata</taxon>
    </lineage>
</organism>
<dbReference type="SUPFAM" id="SSF55874">
    <property type="entry name" value="ATPase domain of HSP90 chaperone/DNA topoisomerase II/histidine kinase"/>
    <property type="match status" value="1"/>
</dbReference>
<evidence type="ECO:0000256" key="2">
    <source>
        <dbReference type="ARBA" id="ARBA00004370"/>
    </source>
</evidence>
<feature type="domain" description="Histidine kinase" evidence="15">
    <location>
        <begin position="431"/>
        <end position="659"/>
    </location>
</feature>
<dbReference type="PROSITE" id="PS50109">
    <property type="entry name" value="HIS_KIN"/>
    <property type="match status" value="1"/>
</dbReference>
<dbReference type="PRINTS" id="PR00344">
    <property type="entry name" value="BCTRLSENSOR"/>
</dbReference>
<dbReference type="Pfam" id="PF00512">
    <property type="entry name" value="HisKA"/>
    <property type="match status" value="1"/>
</dbReference>
<dbReference type="EC" id="2.7.13.3" evidence="4"/>
<feature type="domain" description="PAS" evidence="16">
    <location>
        <begin position="161"/>
        <end position="215"/>
    </location>
</feature>
<dbReference type="InterPro" id="IPR000700">
    <property type="entry name" value="PAS-assoc_C"/>
</dbReference>
<dbReference type="PROSITE" id="PS50112">
    <property type="entry name" value="PAS"/>
    <property type="match status" value="2"/>
</dbReference>
<dbReference type="FunFam" id="1.10.287.130:FF:000038">
    <property type="entry name" value="Sensory transduction histidine kinase"/>
    <property type="match status" value="1"/>
</dbReference>
<dbReference type="Pfam" id="PF02518">
    <property type="entry name" value="HATPase_c"/>
    <property type="match status" value="1"/>
</dbReference>
<evidence type="ECO:0000313" key="18">
    <source>
        <dbReference type="EMBL" id="MEE3717245.1"/>
    </source>
</evidence>
<evidence type="ECO:0000259" key="15">
    <source>
        <dbReference type="PROSITE" id="PS50109"/>
    </source>
</evidence>
<dbReference type="CDD" id="cd16922">
    <property type="entry name" value="HATPase_EvgS-ArcB-TorS-like"/>
    <property type="match status" value="1"/>
</dbReference>
<dbReference type="EMBL" id="JAZBJZ010000036">
    <property type="protein sequence ID" value="MEE3717245.1"/>
    <property type="molecule type" value="Genomic_DNA"/>
</dbReference>
<dbReference type="Pfam" id="PF08447">
    <property type="entry name" value="PAS_3"/>
    <property type="match status" value="1"/>
</dbReference>
<proteinExistence type="inferred from homology"/>
<dbReference type="CDD" id="cd00082">
    <property type="entry name" value="HisKA"/>
    <property type="match status" value="1"/>
</dbReference>
<dbReference type="SMART" id="SM00091">
    <property type="entry name" value="PAS"/>
    <property type="match status" value="3"/>
</dbReference>
<keyword evidence="6" id="KW-0808">Transferase</keyword>
<dbReference type="InterPro" id="IPR013767">
    <property type="entry name" value="PAS_fold"/>
</dbReference>
<dbReference type="PROSITE" id="PS50113">
    <property type="entry name" value="PAC"/>
    <property type="match status" value="1"/>
</dbReference>
<dbReference type="InterPro" id="IPR013655">
    <property type="entry name" value="PAS_fold_3"/>
</dbReference>
<dbReference type="InterPro" id="IPR005467">
    <property type="entry name" value="His_kinase_dom"/>
</dbReference>
<dbReference type="GO" id="GO:0005524">
    <property type="term" value="F:ATP binding"/>
    <property type="evidence" value="ECO:0007669"/>
    <property type="project" value="UniProtKB-KW"/>
</dbReference>
<keyword evidence="10" id="KW-0902">Two-component regulatory system</keyword>
<feature type="coiled-coil region" evidence="14">
    <location>
        <begin position="404"/>
        <end position="431"/>
    </location>
</feature>
<dbReference type="GO" id="GO:0005886">
    <property type="term" value="C:plasma membrane"/>
    <property type="evidence" value="ECO:0007669"/>
    <property type="project" value="TreeGrafter"/>
</dbReference>
<comment type="caution">
    <text evidence="18">The sequence shown here is derived from an EMBL/GenBank/DDBJ whole genome shotgun (WGS) entry which is preliminary data.</text>
</comment>
<dbReference type="InterPro" id="IPR004358">
    <property type="entry name" value="Sig_transdc_His_kin-like_C"/>
</dbReference>
<dbReference type="InterPro" id="IPR003661">
    <property type="entry name" value="HisK_dim/P_dom"/>
</dbReference>
<dbReference type="SMART" id="SM00388">
    <property type="entry name" value="HisKA"/>
    <property type="match status" value="1"/>
</dbReference>
<comment type="similarity">
    <text evidence="3">In the N-terminal section; belongs to the phytochrome family.</text>
</comment>
<dbReference type="SUPFAM" id="SSF47384">
    <property type="entry name" value="Homodimeric domain of signal transducing histidine kinase"/>
    <property type="match status" value="1"/>
</dbReference>
<gene>
    <name evidence="18" type="ORF">V2H45_10845</name>
</gene>
<evidence type="ECO:0000256" key="7">
    <source>
        <dbReference type="ARBA" id="ARBA00022741"/>
    </source>
</evidence>
<evidence type="ECO:0000256" key="14">
    <source>
        <dbReference type="SAM" id="Coils"/>
    </source>
</evidence>
<dbReference type="GO" id="GO:0009927">
    <property type="term" value="F:histidine phosphotransfer kinase activity"/>
    <property type="evidence" value="ECO:0007669"/>
    <property type="project" value="TreeGrafter"/>
</dbReference>
<sequence length="666" mass="75141">MTSPPERELQDLIQFRLVEKLTESEKRYREMVENLYEVVFESDANGNLIFLNSAWTENLGFELSHSLGLPLSRFLHPDDRHLLASLDISPQTQVKGLPLRLCSADEQIVWFEISARGKVDRGLSGSFVNISDRKQAEASLHQLNLELEYRVEERTIELLESQQRYQALMDSASDAILLADMQGNLIEVNQKAEQLLGYTRDELTHMHLSQLYPPEALEVTRTHFLGMSQNSIGSILNSTALRKDGSRVSVEITASLIEIGGEQLAQGILRDVTARKRTEIENQVLRERLQFVLSSSPAVIYTCMAFGDYGTTFISDNVLETTGYEPKDFLLDSGFWAHQIHPADAPKIFSDLAELAEKRHLIHEYRFLHRDGNFRWMRDEMRLICDRQGTPIEIVGYFADISDRKLVELELKEANEKLSHATRLKDEFLANMSHELRTPLNAILGMSECLQEEVFGAINARQKQAVLTVERSGSHLLELINDILDVSKIESGKFVLEVDSVSINRLCESSLVFVRQQAVKKSIQINTEIQPDLGEIIVDERRIRQVLINLLNNAIKFTPDNGIVTLKVKVEAQRNQAQKLEASISFSIIDTGIGIAPKDLDRLFQPFVQIDSSLNRQYEGTGLGLTVVKQITELHGGSVTVTSEIGRGSCFTVRLPNTSKFGNCST</sequence>
<evidence type="ECO:0000256" key="10">
    <source>
        <dbReference type="ARBA" id="ARBA00023012"/>
    </source>
</evidence>
<reference evidence="18" key="1">
    <citation type="submission" date="2024-01" db="EMBL/GenBank/DDBJ databases">
        <title>Bank of Algae and Cyanobacteria of the Azores (BACA) strain genomes.</title>
        <authorList>
            <person name="Luz R."/>
            <person name="Cordeiro R."/>
            <person name="Fonseca A."/>
            <person name="Goncalves V."/>
        </authorList>
    </citation>
    <scope>NUCLEOTIDE SEQUENCE</scope>
    <source>
        <strain evidence="18">BACA0141</strain>
    </source>
</reference>
<feature type="domain" description="PAC" evidence="17">
    <location>
        <begin position="361"/>
        <end position="413"/>
    </location>
</feature>
<comment type="subcellular location">
    <subcellularLocation>
        <location evidence="2">Membrane</location>
    </subcellularLocation>
</comment>
<feature type="domain" description="PAS" evidence="16">
    <location>
        <begin position="24"/>
        <end position="80"/>
    </location>
</feature>
<keyword evidence="5" id="KW-0597">Phosphoprotein</keyword>
<dbReference type="Gene3D" id="1.10.287.130">
    <property type="match status" value="1"/>
</dbReference>
<evidence type="ECO:0000259" key="17">
    <source>
        <dbReference type="PROSITE" id="PS50113"/>
    </source>
</evidence>
<dbReference type="Gene3D" id="3.30.565.10">
    <property type="entry name" value="Histidine kinase-like ATPase, C-terminal domain"/>
    <property type="match status" value="1"/>
</dbReference>
<dbReference type="Proteomes" id="UP001333818">
    <property type="component" value="Unassembled WGS sequence"/>
</dbReference>
<dbReference type="InterPro" id="IPR035965">
    <property type="entry name" value="PAS-like_dom_sf"/>
</dbReference>
<evidence type="ECO:0000256" key="5">
    <source>
        <dbReference type="ARBA" id="ARBA00022553"/>
    </source>
</evidence>
<evidence type="ECO:0000313" key="19">
    <source>
        <dbReference type="Proteomes" id="UP001333818"/>
    </source>
</evidence>
<keyword evidence="19" id="KW-1185">Reference proteome</keyword>
<dbReference type="AlphaFoldDB" id="A0AAW9PSF1"/>
<keyword evidence="11" id="KW-0472">Membrane</keyword>
<dbReference type="SMART" id="SM00086">
    <property type="entry name" value="PAC"/>
    <property type="match status" value="2"/>
</dbReference>
<evidence type="ECO:0000256" key="12">
    <source>
        <dbReference type="ARBA" id="ARBA00023306"/>
    </source>
</evidence>
<dbReference type="InterPro" id="IPR000014">
    <property type="entry name" value="PAS"/>
</dbReference>
<evidence type="ECO:0000256" key="9">
    <source>
        <dbReference type="ARBA" id="ARBA00022840"/>
    </source>
</evidence>
<dbReference type="InterPro" id="IPR036890">
    <property type="entry name" value="HATPase_C_sf"/>
</dbReference>
<dbReference type="NCBIfam" id="TIGR00229">
    <property type="entry name" value="sensory_box"/>
    <property type="match status" value="3"/>
</dbReference>
<evidence type="ECO:0000259" key="16">
    <source>
        <dbReference type="PROSITE" id="PS50112"/>
    </source>
</evidence>
<dbReference type="PANTHER" id="PTHR43047">
    <property type="entry name" value="TWO-COMPONENT HISTIDINE PROTEIN KINASE"/>
    <property type="match status" value="1"/>
</dbReference>
<evidence type="ECO:0000256" key="6">
    <source>
        <dbReference type="ARBA" id="ARBA00022679"/>
    </source>
</evidence>
<dbReference type="FunFam" id="3.30.565.10:FF:000010">
    <property type="entry name" value="Sensor histidine kinase RcsC"/>
    <property type="match status" value="1"/>
</dbReference>
<dbReference type="SMART" id="SM00387">
    <property type="entry name" value="HATPase_c"/>
    <property type="match status" value="1"/>
</dbReference>
<keyword evidence="8" id="KW-0418">Kinase</keyword>
<protein>
    <recommendedName>
        <fullName evidence="13">Circadian input-output histidine kinase CikA</fullName>
        <ecNumber evidence="4">2.7.13.3</ecNumber>
    </recommendedName>
</protein>
<name>A0AAW9PSF1_9CYAN</name>
<dbReference type="InterPro" id="IPR001610">
    <property type="entry name" value="PAC"/>
</dbReference>
<evidence type="ECO:0000256" key="13">
    <source>
        <dbReference type="ARBA" id="ARBA00074306"/>
    </source>
</evidence>
<dbReference type="RefSeq" id="WP_330483673.1">
    <property type="nucleotide sequence ID" value="NZ_JAZBJZ010000036.1"/>
</dbReference>
<dbReference type="CDD" id="cd00130">
    <property type="entry name" value="PAS"/>
    <property type="match status" value="3"/>
</dbReference>
<evidence type="ECO:0000256" key="11">
    <source>
        <dbReference type="ARBA" id="ARBA00023136"/>
    </source>
</evidence>